<dbReference type="GO" id="GO:0004252">
    <property type="term" value="F:serine-type endopeptidase activity"/>
    <property type="evidence" value="ECO:0007669"/>
    <property type="project" value="TreeGrafter"/>
</dbReference>
<dbReference type="Gene3D" id="3.40.50.1820">
    <property type="entry name" value="alpha/beta hydrolase"/>
    <property type="match status" value="1"/>
</dbReference>
<dbReference type="SUPFAM" id="SSF53474">
    <property type="entry name" value="alpha/beta-Hydrolases"/>
    <property type="match status" value="1"/>
</dbReference>
<comment type="caution">
    <text evidence="4">The sequence shown here is derived from an EMBL/GenBank/DDBJ whole genome shotgun (WGS) entry which is preliminary data.</text>
</comment>
<accession>A0AAP6JEC2</accession>
<evidence type="ECO:0000313" key="5">
    <source>
        <dbReference type="Proteomes" id="UP001302316"/>
    </source>
</evidence>
<evidence type="ECO:0000256" key="2">
    <source>
        <dbReference type="SAM" id="SignalP"/>
    </source>
</evidence>
<proteinExistence type="predicted"/>
<dbReference type="EC" id="3.4.-.-" evidence="4"/>
<dbReference type="Pfam" id="PF00326">
    <property type="entry name" value="Peptidase_S9"/>
    <property type="match status" value="1"/>
</dbReference>
<dbReference type="Proteomes" id="UP001302316">
    <property type="component" value="Unassembled WGS sequence"/>
</dbReference>
<dbReference type="PANTHER" id="PTHR42776">
    <property type="entry name" value="SERINE PEPTIDASE S9 FAMILY MEMBER"/>
    <property type="match status" value="1"/>
</dbReference>
<protein>
    <submittedName>
        <fullName evidence="4">S9 family peptidase</fullName>
        <ecNumber evidence="4">3.4.-.-</ecNumber>
    </submittedName>
</protein>
<evidence type="ECO:0000313" key="4">
    <source>
        <dbReference type="EMBL" id="MEA5445435.1"/>
    </source>
</evidence>
<gene>
    <name evidence="4" type="ORF">VCB98_06345</name>
</gene>
<dbReference type="AlphaFoldDB" id="A0AAP6JEC2"/>
<feature type="chain" id="PRO_5043053202" evidence="2">
    <location>
        <begin position="25"/>
        <end position="675"/>
    </location>
</feature>
<feature type="signal peptide" evidence="2">
    <location>
        <begin position="1"/>
        <end position="24"/>
    </location>
</feature>
<dbReference type="PANTHER" id="PTHR42776:SF27">
    <property type="entry name" value="DIPEPTIDYL PEPTIDASE FAMILY MEMBER 6"/>
    <property type="match status" value="1"/>
</dbReference>
<dbReference type="EMBL" id="JAYGII010000010">
    <property type="protein sequence ID" value="MEA5445435.1"/>
    <property type="molecule type" value="Genomic_DNA"/>
</dbReference>
<dbReference type="GO" id="GO:0006508">
    <property type="term" value="P:proteolysis"/>
    <property type="evidence" value="ECO:0007669"/>
    <property type="project" value="InterPro"/>
</dbReference>
<dbReference type="InterPro" id="IPR011042">
    <property type="entry name" value="6-blade_b-propeller_TolB-like"/>
</dbReference>
<keyword evidence="1 4" id="KW-0378">Hydrolase</keyword>
<evidence type="ECO:0000259" key="3">
    <source>
        <dbReference type="Pfam" id="PF00326"/>
    </source>
</evidence>
<name>A0AAP6JEC2_9GAMM</name>
<dbReference type="SUPFAM" id="SSF82171">
    <property type="entry name" value="DPP6 N-terminal domain-like"/>
    <property type="match status" value="1"/>
</dbReference>
<dbReference type="RefSeq" id="WP_346051064.1">
    <property type="nucleotide sequence ID" value="NZ_JAYGII010000010.1"/>
</dbReference>
<reference evidence="4 5" key="1">
    <citation type="submission" date="2023-12" db="EMBL/GenBank/DDBJ databases">
        <title>Whole-genome sequencing of halo(alkali)philic microorganisms from hypersaline lakes.</title>
        <authorList>
            <person name="Sorokin D.Y."/>
            <person name="Merkel A.Y."/>
            <person name="Messina E."/>
            <person name="Yakimov M."/>
        </authorList>
    </citation>
    <scope>NUCLEOTIDE SEQUENCE [LARGE SCALE GENOMIC DNA]</scope>
    <source>
        <strain evidence="4 5">AB-CW1</strain>
    </source>
</reference>
<evidence type="ECO:0000256" key="1">
    <source>
        <dbReference type="ARBA" id="ARBA00022801"/>
    </source>
</evidence>
<organism evidence="4 5">
    <name type="scientific">Natronospira elongata</name>
    <dbReference type="NCBI Taxonomy" id="3110268"/>
    <lineage>
        <taxon>Bacteria</taxon>
        <taxon>Pseudomonadati</taxon>
        <taxon>Pseudomonadota</taxon>
        <taxon>Gammaproteobacteria</taxon>
        <taxon>Natronospirales</taxon>
        <taxon>Natronospiraceae</taxon>
        <taxon>Natronospira</taxon>
    </lineage>
</organism>
<feature type="domain" description="Peptidase S9 prolyl oligopeptidase catalytic" evidence="3">
    <location>
        <begin position="454"/>
        <end position="657"/>
    </location>
</feature>
<keyword evidence="2" id="KW-0732">Signal</keyword>
<dbReference type="Gene3D" id="2.120.10.30">
    <property type="entry name" value="TolB, C-terminal domain"/>
    <property type="match status" value="1"/>
</dbReference>
<dbReference type="InterPro" id="IPR001375">
    <property type="entry name" value="Peptidase_S9_cat"/>
</dbReference>
<sequence>MKARRFLLTAVLGIFCLQAGVVLANGMDKDDLYRIQQVTQVAVSPDGEQVAYLRSVPRNPYQDENGPAWSELHIATGEGKSRPFITGKVNISAIDWLPDGSGISFLARREGDDQRSLYVIPAKGGEARRVLTHPTGIRSYSWHPSGERVAFLATEPTSEERRKLLDKGFNARVIEERLQDVEVWTADIDGDGEPEKLDIEGSASQLHWSPDGEHLAMMIAPTPLVDDDLMFRHPLVVEADGGDVVTRFETEGKLGSMAWSPDGEHLAWVGSMDIHDPREGRLVVGDVDSGEFKNIKADEYLGHIQTMAWEDDEHIIWLGHRGTQSELGRIHRSGDNEEILIGPEQPILRSLSLSNGGGVLAFAADSPEHPRELHVHQDDSLERWTDSNPWLADRDLAPQEVVTHEARDGLELEGVLIRPLRERRRGNHPMIMVIHGGPEAHISNGWNTNYSNPGQVAAARGYAVFYPNYRGSTARGVEFSMLGQADAAGAEFDDIVDAKEHLVETGLVDGDKVGITGGSYGGYASAWGATAQTEHFAASVMFVGISNNISKFGTSDIPQELMLVHARKWPWDDWEFSLKRSPIYHAEQSRTPILIMHGEADTRVHVGQSMELYRTLKVQNNVPVRMVTFPGEGHGNRNATSQREYVMRLMRWMDHFIRDGEEELPPADLDHGDRI</sequence>
<keyword evidence="5" id="KW-1185">Reference proteome</keyword>
<dbReference type="InterPro" id="IPR029058">
    <property type="entry name" value="AB_hydrolase_fold"/>
</dbReference>